<keyword evidence="2" id="KW-1185">Reference proteome</keyword>
<protein>
    <submittedName>
        <fullName evidence="1">Uncharacterized protein</fullName>
    </submittedName>
</protein>
<organism evidence="1 2">
    <name type="scientific">Paramuricea clavata</name>
    <name type="common">Red gorgonian</name>
    <name type="synonym">Violescent sea-whip</name>
    <dbReference type="NCBI Taxonomy" id="317549"/>
    <lineage>
        <taxon>Eukaryota</taxon>
        <taxon>Metazoa</taxon>
        <taxon>Cnidaria</taxon>
        <taxon>Anthozoa</taxon>
        <taxon>Octocorallia</taxon>
        <taxon>Malacalcyonacea</taxon>
        <taxon>Plexauridae</taxon>
        <taxon>Paramuricea</taxon>
    </lineage>
</organism>
<gene>
    <name evidence="1" type="ORF">PACLA_8A075490</name>
</gene>
<evidence type="ECO:0000313" key="2">
    <source>
        <dbReference type="Proteomes" id="UP001152795"/>
    </source>
</evidence>
<name>A0A7D9HGA2_PARCT</name>
<sequence>CRFIEESPSTSSRRFIPLINLNKNGTLYLKVFLNGVHRCNEYQLFTKRPKQQSWVGMKEDTDLFTTGWTESTDIFLTLQ</sequence>
<dbReference type="Proteomes" id="UP001152795">
    <property type="component" value="Unassembled WGS sequence"/>
</dbReference>
<comment type="caution">
    <text evidence="1">The sequence shown here is derived from an EMBL/GenBank/DDBJ whole genome shotgun (WGS) entry which is preliminary data.</text>
</comment>
<feature type="non-terminal residue" evidence="1">
    <location>
        <position position="1"/>
    </location>
</feature>
<dbReference type="AlphaFoldDB" id="A0A7D9HGA2"/>
<proteinExistence type="predicted"/>
<reference evidence="1" key="1">
    <citation type="submission" date="2020-04" db="EMBL/GenBank/DDBJ databases">
        <authorList>
            <person name="Alioto T."/>
            <person name="Alioto T."/>
            <person name="Gomez Garrido J."/>
        </authorList>
    </citation>
    <scope>NUCLEOTIDE SEQUENCE</scope>
    <source>
        <strain evidence="1">A484AB</strain>
    </source>
</reference>
<dbReference type="EMBL" id="CACRXK020000715">
    <property type="protein sequence ID" value="CAB3984280.1"/>
    <property type="molecule type" value="Genomic_DNA"/>
</dbReference>
<accession>A0A7D9HGA2</accession>
<evidence type="ECO:0000313" key="1">
    <source>
        <dbReference type="EMBL" id="CAB3984280.1"/>
    </source>
</evidence>
<feature type="non-terminal residue" evidence="1">
    <location>
        <position position="79"/>
    </location>
</feature>